<dbReference type="InterPro" id="IPR018060">
    <property type="entry name" value="HTH_AraC"/>
</dbReference>
<dbReference type="SMART" id="SM00342">
    <property type="entry name" value="HTH_ARAC"/>
    <property type="match status" value="1"/>
</dbReference>
<evidence type="ECO:0000256" key="2">
    <source>
        <dbReference type="ARBA" id="ARBA00023125"/>
    </source>
</evidence>
<keyword evidence="1" id="KW-0805">Transcription regulation</keyword>
<dbReference type="Gene3D" id="1.10.10.60">
    <property type="entry name" value="Homeodomain-like"/>
    <property type="match status" value="1"/>
</dbReference>
<proteinExistence type="predicted"/>
<dbReference type="AlphaFoldDB" id="A0A1U9Z5H7"/>
<reference evidence="5 6" key="1">
    <citation type="submission" date="2017-03" db="EMBL/GenBank/DDBJ databases">
        <title>Foreign affairs: Plasmid Transfer between Roseobacters and Rhizobia.</title>
        <authorList>
            <person name="Bartling P."/>
            <person name="Bunk B."/>
            <person name="Overmann J."/>
            <person name="Brinkmann H."/>
            <person name="Petersen J."/>
        </authorList>
    </citation>
    <scope>NUCLEOTIDE SEQUENCE [LARGE SCALE GENOMIC DNA]</scope>
    <source>
        <strain evidence="5 6">MACL11</strain>
    </source>
</reference>
<dbReference type="SUPFAM" id="SSF51182">
    <property type="entry name" value="RmlC-like cupins"/>
    <property type="match status" value="1"/>
</dbReference>
<dbReference type="KEGG" id="mmed:Mame_03623"/>
<evidence type="ECO:0000313" key="6">
    <source>
        <dbReference type="Proteomes" id="UP000191135"/>
    </source>
</evidence>
<keyword evidence="3" id="KW-0804">Transcription</keyword>
<dbReference type="InterPro" id="IPR009057">
    <property type="entry name" value="Homeodomain-like_sf"/>
</dbReference>
<dbReference type="PROSITE" id="PS00041">
    <property type="entry name" value="HTH_ARAC_FAMILY_1"/>
    <property type="match status" value="1"/>
</dbReference>
<dbReference type="OrthoDB" id="7904253at2"/>
<evidence type="ECO:0000256" key="1">
    <source>
        <dbReference type="ARBA" id="ARBA00023015"/>
    </source>
</evidence>
<evidence type="ECO:0000256" key="3">
    <source>
        <dbReference type="ARBA" id="ARBA00023163"/>
    </source>
</evidence>
<protein>
    <submittedName>
        <fullName evidence="5">Melibiose operon regulatory protein</fullName>
    </submittedName>
</protein>
<dbReference type="InterPro" id="IPR050204">
    <property type="entry name" value="AraC_XylS_family_regulators"/>
</dbReference>
<dbReference type="GO" id="GO:0003700">
    <property type="term" value="F:DNA-binding transcription factor activity"/>
    <property type="evidence" value="ECO:0007669"/>
    <property type="project" value="InterPro"/>
</dbReference>
<sequence length="285" mass="31600">MTAGNNEVDDLTLARGDFLIERHIATAMPAAHWHDHVELNLLLEGEMTYLFNGRREEVEAGRLVLFWAAIPHQTIAVTGNAALIVIYLPLADFLALPIDREARRFTMQGGFLSDPAATGHDGFVAARWVEEWNEGEPQRRSLLREEIALRVRRFILDCVETGRLSGGEAGTAAVAAAVRHVEALTDLVNSHYGEPVLMPDLAARAGIHPSTANKAFRDVLGLSVNEYLTRYRVARAMQKLVDTEDPILTIAYDCGFGSSSRFYELFKARTGQTPLAFRRALSRKG</sequence>
<name>A0A1U9Z5H7_9HYPH</name>
<gene>
    <name evidence="5" type="primary">melR_2</name>
    <name evidence="5" type="ORF">Mame_03623</name>
</gene>
<dbReference type="SUPFAM" id="SSF46689">
    <property type="entry name" value="Homeodomain-like"/>
    <property type="match status" value="2"/>
</dbReference>
<dbReference type="GO" id="GO:0043565">
    <property type="term" value="F:sequence-specific DNA binding"/>
    <property type="evidence" value="ECO:0007669"/>
    <property type="project" value="InterPro"/>
</dbReference>
<dbReference type="InterPro" id="IPR018062">
    <property type="entry name" value="HTH_AraC-typ_CS"/>
</dbReference>
<evidence type="ECO:0000259" key="4">
    <source>
        <dbReference type="PROSITE" id="PS01124"/>
    </source>
</evidence>
<dbReference type="PROSITE" id="PS01124">
    <property type="entry name" value="HTH_ARAC_FAMILY_2"/>
    <property type="match status" value="1"/>
</dbReference>
<dbReference type="EMBL" id="CP020330">
    <property type="protein sequence ID" value="AQZ52928.1"/>
    <property type="molecule type" value="Genomic_DNA"/>
</dbReference>
<evidence type="ECO:0000313" key="5">
    <source>
        <dbReference type="EMBL" id="AQZ52928.1"/>
    </source>
</evidence>
<dbReference type="STRING" id="1122214.Mame_03623"/>
<organism evidence="5 6">
    <name type="scientific">Martelella mediterranea DSM 17316</name>
    <dbReference type="NCBI Taxonomy" id="1122214"/>
    <lineage>
        <taxon>Bacteria</taxon>
        <taxon>Pseudomonadati</taxon>
        <taxon>Pseudomonadota</taxon>
        <taxon>Alphaproteobacteria</taxon>
        <taxon>Hyphomicrobiales</taxon>
        <taxon>Aurantimonadaceae</taxon>
        <taxon>Martelella</taxon>
    </lineage>
</organism>
<dbReference type="InterPro" id="IPR011051">
    <property type="entry name" value="RmlC_Cupin_sf"/>
</dbReference>
<dbReference type="Pfam" id="PF02311">
    <property type="entry name" value="AraC_binding"/>
    <property type="match status" value="1"/>
</dbReference>
<accession>A0A1U9Z5H7</accession>
<feature type="domain" description="HTH araC/xylS-type" evidence="4">
    <location>
        <begin position="182"/>
        <end position="280"/>
    </location>
</feature>
<dbReference type="PANTHER" id="PTHR46796">
    <property type="entry name" value="HTH-TYPE TRANSCRIPTIONAL ACTIVATOR RHAS-RELATED"/>
    <property type="match status" value="1"/>
</dbReference>
<dbReference type="Proteomes" id="UP000191135">
    <property type="component" value="Chromosome"/>
</dbReference>
<dbReference type="Gene3D" id="2.60.120.10">
    <property type="entry name" value="Jelly Rolls"/>
    <property type="match status" value="1"/>
</dbReference>
<dbReference type="eggNOG" id="COG1917">
    <property type="taxonomic scope" value="Bacteria"/>
</dbReference>
<dbReference type="InterPro" id="IPR014710">
    <property type="entry name" value="RmlC-like_jellyroll"/>
</dbReference>
<keyword evidence="6" id="KW-1185">Reference proteome</keyword>
<dbReference type="Pfam" id="PF12833">
    <property type="entry name" value="HTH_18"/>
    <property type="match status" value="1"/>
</dbReference>
<keyword evidence="2" id="KW-0238">DNA-binding</keyword>
<dbReference type="InterPro" id="IPR003313">
    <property type="entry name" value="AraC-bd"/>
</dbReference>
<dbReference type="eggNOG" id="COG2169">
    <property type="taxonomic scope" value="Bacteria"/>
</dbReference>
<dbReference type="RefSeq" id="WP_018067630.1">
    <property type="nucleotide sequence ID" value="NZ_AQWH01000047.1"/>
</dbReference>